<dbReference type="FunFam" id="2.20.25.80:FF:000008">
    <property type="entry name" value="WRKY transcription factor 40"/>
    <property type="match status" value="1"/>
</dbReference>
<dbReference type="Pfam" id="PF03106">
    <property type="entry name" value="WRKY"/>
    <property type="match status" value="1"/>
</dbReference>
<keyword evidence="5" id="KW-0539">Nucleus</keyword>
<evidence type="ECO:0000256" key="4">
    <source>
        <dbReference type="ARBA" id="ARBA00023163"/>
    </source>
</evidence>
<dbReference type="GO" id="GO:0050832">
    <property type="term" value="P:defense response to fungus"/>
    <property type="evidence" value="ECO:0007669"/>
    <property type="project" value="UniProtKB-ARBA"/>
</dbReference>
<evidence type="ECO:0000259" key="7">
    <source>
        <dbReference type="PROSITE" id="PS50811"/>
    </source>
</evidence>
<evidence type="ECO:0000256" key="3">
    <source>
        <dbReference type="ARBA" id="ARBA00023125"/>
    </source>
</evidence>
<evidence type="ECO:0000313" key="8">
    <source>
        <dbReference type="EMBL" id="QCV57335.1"/>
    </source>
</evidence>
<name>A0A4P9Q2N7_FAGTA</name>
<dbReference type="AlphaFoldDB" id="A0A4P9Q2N7"/>
<evidence type="ECO:0000256" key="6">
    <source>
        <dbReference type="SAM" id="MobiDB-lite"/>
    </source>
</evidence>
<proteinExistence type="evidence at transcript level"/>
<dbReference type="InterPro" id="IPR003657">
    <property type="entry name" value="WRKY_dom"/>
</dbReference>
<dbReference type="GO" id="GO:0002237">
    <property type="term" value="P:response to molecule of bacterial origin"/>
    <property type="evidence" value="ECO:0007669"/>
    <property type="project" value="UniProtKB-ARBA"/>
</dbReference>
<dbReference type="GO" id="GO:0031347">
    <property type="term" value="P:regulation of defense response"/>
    <property type="evidence" value="ECO:0007669"/>
    <property type="project" value="UniProtKB-ARBA"/>
</dbReference>
<dbReference type="GO" id="GO:0005634">
    <property type="term" value="C:nucleus"/>
    <property type="evidence" value="ECO:0007669"/>
    <property type="project" value="UniProtKB-SubCell"/>
</dbReference>
<sequence>MELNLNLKIGSNMDIDHGDSTLRLFDESPPRSQADHRDSQGEVGESTVLLAEKVKRVTAENKRLTEMLAVAFEKYNALKTQMVDYMSNTNDNTGKRKSPEVNNSNNNNDKTSSSDEEDDSSVKKHKGETVSTVTNISKTYVKTEASDTSLIVKDGYQWRKYGQKVTRDNPCPRAYFRCSFAPRCPVKKKVQRSLEDQSILAATYEGEHNHPPPSLPQDSTSGAAAITHQSTGTTVTLDLTKPEPVTNLSAATYTTIVESSSNKAPELEFQKLIVEQMVCSLTKDPSFTAALATAISASFMQQQQESKAKLRRIRKKEEDFNG</sequence>
<protein>
    <submittedName>
        <fullName evidence="8">WRKY transcription factor</fullName>
    </submittedName>
</protein>
<feature type="region of interest" description="Disordered" evidence="6">
    <location>
        <begin position="205"/>
        <end position="224"/>
    </location>
</feature>
<accession>A0A4P9Q2N7</accession>
<dbReference type="PROSITE" id="PS50811">
    <property type="entry name" value="WRKY"/>
    <property type="match status" value="1"/>
</dbReference>
<dbReference type="EMBL" id="MK161328">
    <property type="protein sequence ID" value="QCV57335.1"/>
    <property type="molecule type" value="mRNA"/>
</dbReference>
<dbReference type="PANTHER" id="PTHR31429:SF3">
    <property type="entry name" value="WRKY TRANSCRIPTION FACTOR 40-RELATED"/>
    <property type="match status" value="1"/>
</dbReference>
<feature type="region of interest" description="Disordered" evidence="6">
    <location>
        <begin position="1"/>
        <end position="46"/>
    </location>
</feature>
<keyword evidence="4" id="KW-0804">Transcription</keyword>
<feature type="domain" description="WRKY" evidence="7">
    <location>
        <begin position="147"/>
        <end position="213"/>
    </location>
</feature>
<evidence type="ECO:0000256" key="2">
    <source>
        <dbReference type="ARBA" id="ARBA00023015"/>
    </source>
</evidence>
<dbReference type="GO" id="GO:0009751">
    <property type="term" value="P:response to salicylic acid"/>
    <property type="evidence" value="ECO:0007669"/>
    <property type="project" value="UniProtKB-ARBA"/>
</dbReference>
<dbReference type="PANTHER" id="PTHR31429">
    <property type="entry name" value="WRKY TRANSCRIPTION FACTOR 36-RELATED"/>
    <property type="match status" value="1"/>
</dbReference>
<reference evidence="8" key="1">
    <citation type="submission" date="2018-11" db="EMBL/GenBank/DDBJ databases">
        <authorList>
            <person name="Xia H."/>
        </authorList>
    </citation>
    <scope>NUCLEOTIDE SEQUENCE</scope>
    <source>
        <strain evidence="8">FtPinG0002864000.01</strain>
    </source>
</reference>
<dbReference type="GO" id="GO:0003700">
    <property type="term" value="F:DNA-binding transcription factor activity"/>
    <property type="evidence" value="ECO:0007669"/>
    <property type="project" value="InterPro"/>
</dbReference>
<dbReference type="SMART" id="SM00774">
    <property type="entry name" value="WRKY"/>
    <property type="match status" value="1"/>
</dbReference>
<evidence type="ECO:0000256" key="5">
    <source>
        <dbReference type="ARBA" id="ARBA00023242"/>
    </source>
</evidence>
<keyword evidence="3" id="KW-0238">DNA-binding</keyword>
<feature type="compositionally biased region" description="Basic and acidic residues" evidence="6">
    <location>
        <begin position="14"/>
        <end position="40"/>
    </location>
</feature>
<organism evidence="8">
    <name type="scientific">Fagopyrum tataricum</name>
    <name type="common">Tartarian buckwheat</name>
    <name type="synonym">Polygonum tataricum</name>
    <dbReference type="NCBI Taxonomy" id="62330"/>
    <lineage>
        <taxon>Eukaryota</taxon>
        <taxon>Viridiplantae</taxon>
        <taxon>Streptophyta</taxon>
        <taxon>Embryophyta</taxon>
        <taxon>Tracheophyta</taxon>
        <taxon>Spermatophyta</taxon>
        <taxon>Magnoliopsida</taxon>
        <taxon>eudicotyledons</taxon>
        <taxon>Gunneridae</taxon>
        <taxon>Pentapetalae</taxon>
        <taxon>Caryophyllales</taxon>
        <taxon>Polygonaceae</taxon>
        <taxon>Polygonoideae</taxon>
        <taxon>Fagopyreae</taxon>
        <taxon>Fagopyrum</taxon>
    </lineage>
</organism>
<feature type="region of interest" description="Disordered" evidence="6">
    <location>
        <begin position="87"/>
        <end position="130"/>
    </location>
</feature>
<dbReference type="InterPro" id="IPR036576">
    <property type="entry name" value="WRKY_dom_sf"/>
</dbReference>
<dbReference type="InterPro" id="IPR044810">
    <property type="entry name" value="WRKY_plant"/>
</dbReference>
<dbReference type="SUPFAM" id="SSF118290">
    <property type="entry name" value="WRKY DNA-binding domain"/>
    <property type="match status" value="1"/>
</dbReference>
<evidence type="ECO:0000256" key="1">
    <source>
        <dbReference type="ARBA" id="ARBA00004123"/>
    </source>
</evidence>
<dbReference type="GO" id="GO:0042742">
    <property type="term" value="P:defense response to bacterium"/>
    <property type="evidence" value="ECO:0007669"/>
    <property type="project" value="UniProtKB-ARBA"/>
</dbReference>
<feature type="compositionally biased region" description="Low complexity" evidence="6">
    <location>
        <begin position="100"/>
        <end position="111"/>
    </location>
</feature>
<keyword evidence="2" id="KW-0805">Transcription regulation</keyword>
<dbReference type="GO" id="GO:0043565">
    <property type="term" value="F:sequence-specific DNA binding"/>
    <property type="evidence" value="ECO:0007669"/>
    <property type="project" value="InterPro"/>
</dbReference>
<dbReference type="Gene3D" id="2.20.25.80">
    <property type="entry name" value="WRKY domain"/>
    <property type="match status" value="1"/>
</dbReference>
<comment type="subcellular location">
    <subcellularLocation>
        <location evidence="1">Nucleus</location>
    </subcellularLocation>
</comment>